<dbReference type="EMBL" id="CAJFDI010000004">
    <property type="protein sequence ID" value="CAD5228657.1"/>
    <property type="molecule type" value="Genomic_DNA"/>
</dbReference>
<evidence type="ECO:0000313" key="4">
    <source>
        <dbReference type="Proteomes" id="UP000095284"/>
    </source>
</evidence>
<evidence type="ECO:0000313" key="3">
    <source>
        <dbReference type="EMBL" id="CAG9119288.1"/>
    </source>
</evidence>
<name>A0A1I7RJ28_BURXY</name>
<reference evidence="6" key="1">
    <citation type="submission" date="2016-11" db="UniProtKB">
        <authorList>
            <consortium name="WormBaseParasite"/>
        </authorList>
    </citation>
    <scope>IDENTIFICATION</scope>
</reference>
<organism evidence="4 6">
    <name type="scientific">Bursaphelenchus xylophilus</name>
    <name type="common">Pinewood nematode worm</name>
    <name type="synonym">Aphelenchoides xylophilus</name>
    <dbReference type="NCBI Taxonomy" id="6326"/>
    <lineage>
        <taxon>Eukaryota</taxon>
        <taxon>Metazoa</taxon>
        <taxon>Ecdysozoa</taxon>
        <taxon>Nematoda</taxon>
        <taxon>Chromadorea</taxon>
        <taxon>Rhabditida</taxon>
        <taxon>Tylenchina</taxon>
        <taxon>Tylenchomorpha</taxon>
        <taxon>Aphelenchoidea</taxon>
        <taxon>Aphelenchoididae</taxon>
        <taxon>Bursaphelenchus</taxon>
    </lineage>
</organism>
<accession>A0A1I7RJ28</accession>
<evidence type="ECO:0000313" key="1">
    <source>
        <dbReference type="EMBL" id="CAD5228655.1"/>
    </source>
</evidence>
<dbReference type="AlphaFoldDB" id="A0A1I7RJ28"/>
<dbReference type="WBParaSite" id="BXY_0071000.1">
    <property type="protein sequence ID" value="BXY_0071000.1"/>
    <property type="gene ID" value="BXY_0071000"/>
</dbReference>
<dbReference type="EMBL" id="CAJFCV020000004">
    <property type="protein sequence ID" value="CAG9119288.1"/>
    <property type="molecule type" value="Genomic_DNA"/>
</dbReference>
<evidence type="ECO:0000313" key="5">
    <source>
        <dbReference type="Proteomes" id="UP000659654"/>
    </source>
</evidence>
<gene>
    <name evidence="1" type="ORF">BXYJ_LOCUS10553</name>
    <name evidence="2" type="ORF">BXYJ_LOCUS10554</name>
</gene>
<sequence length="75" mass="8166">MTSSDDIAVSYGPQHSYAATIETCFLLFMGPRDGGDGSSAEFFASLCRGGESFFARTFRCVEDFRVSRVVLHNSG</sequence>
<reference evidence="3" key="2">
    <citation type="submission" date="2020-08" db="EMBL/GenBank/DDBJ databases">
        <authorList>
            <person name="Kikuchi T."/>
        </authorList>
    </citation>
    <scope>NUCLEOTIDE SEQUENCE</scope>
    <source>
        <strain evidence="1">Ka4C1</strain>
    </source>
</reference>
<dbReference type="Proteomes" id="UP000582659">
    <property type="component" value="Unassembled WGS sequence"/>
</dbReference>
<evidence type="ECO:0000313" key="2">
    <source>
        <dbReference type="EMBL" id="CAD5228657.1"/>
    </source>
</evidence>
<protein>
    <submittedName>
        <fullName evidence="1">(pine wood nematode) hypothetical protein</fullName>
    </submittedName>
</protein>
<dbReference type="Proteomes" id="UP000095284">
    <property type="component" value="Unplaced"/>
</dbReference>
<dbReference type="Proteomes" id="UP000659654">
    <property type="component" value="Unassembled WGS sequence"/>
</dbReference>
<evidence type="ECO:0000313" key="6">
    <source>
        <dbReference type="WBParaSite" id="BXY_0071000.1"/>
    </source>
</evidence>
<keyword evidence="5" id="KW-1185">Reference proteome</keyword>
<dbReference type="EMBL" id="CAJFDI010000004">
    <property type="protein sequence ID" value="CAD5228655.1"/>
    <property type="molecule type" value="Genomic_DNA"/>
</dbReference>
<dbReference type="EMBL" id="CAJFCV020000004">
    <property type="protein sequence ID" value="CAG9119290.1"/>
    <property type="molecule type" value="Genomic_DNA"/>
</dbReference>
<proteinExistence type="predicted"/>